<sequence>MFCYPGVLDDLVNPVDGNQRQTTRSKGLMTAANAACMAGPLMIASFKDLPLKGAKAYIKEYYLAVPRPRIFY</sequence>
<dbReference type="EMBL" id="JAOYFB010000002">
    <property type="protein sequence ID" value="KAK4007460.1"/>
    <property type="molecule type" value="Genomic_DNA"/>
</dbReference>
<gene>
    <name evidence="1" type="ORF">OUZ56_012617</name>
</gene>
<dbReference type="Proteomes" id="UP001234178">
    <property type="component" value="Unassembled WGS sequence"/>
</dbReference>
<name>A0ABQ9Z3R3_9CRUS</name>
<protein>
    <submittedName>
        <fullName evidence="1">Uncharacterized protein</fullName>
    </submittedName>
</protein>
<comment type="caution">
    <text evidence="1">The sequence shown here is derived from an EMBL/GenBank/DDBJ whole genome shotgun (WGS) entry which is preliminary data.</text>
</comment>
<evidence type="ECO:0000313" key="1">
    <source>
        <dbReference type="EMBL" id="KAK4007460.1"/>
    </source>
</evidence>
<proteinExistence type="predicted"/>
<keyword evidence="2" id="KW-1185">Reference proteome</keyword>
<accession>A0ABQ9Z3R3</accession>
<reference evidence="1 2" key="1">
    <citation type="journal article" date="2023" name="Nucleic Acids Res.">
        <title>The hologenome of Daphnia magna reveals possible DNA methylation and microbiome-mediated evolution of the host genome.</title>
        <authorList>
            <person name="Chaturvedi A."/>
            <person name="Li X."/>
            <person name="Dhandapani V."/>
            <person name="Marshall H."/>
            <person name="Kissane S."/>
            <person name="Cuenca-Cambronero M."/>
            <person name="Asole G."/>
            <person name="Calvet F."/>
            <person name="Ruiz-Romero M."/>
            <person name="Marangio P."/>
            <person name="Guigo R."/>
            <person name="Rago D."/>
            <person name="Mirbahai L."/>
            <person name="Eastwood N."/>
            <person name="Colbourne J.K."/>
            <person name="Zhou J."/>
            <person name="Mallon E."/>
            <person name="Orsini L."/>
        </authorList>
    </citation>
    <scope>NUCLEOTIDE SEQUENCE [LARGE SCALE GENOMIC DNA]</scope>
    <source>
        <strain evidence="1">LRV0_1</strain>
    </source>
</reference>
<organism evidence="1 2">
    <name type="scientific">Daphnia magna</name>
    <dbReference type="NCBI Taxonomy" id="35525"/>
    <lineage>
        <taxon>Eukaryota</taxon>
        <taxon>Metazoa</taxon>
        <taxon>Ecdysozoa</taxon>
        <taxon>Arthropoda</taxon>
        <taxon>Crustacea</taxon>
        <taxon>Branchiopoda</taxon>
        <taxon>Diplostraca</taxon>
        <taxon>Cladocera</taxon>
        <taxon>Anomopoda</taxon>
        <taxon>Daphniidae</taxon>
        <taxon>Daphnia</taxon>
    </lineage>
</organism>
<evidence type="ECO:0000313" key="2">
    <source>
        <dbReference type="Proteomes" id="UP001234178"/>
    </source>
</evidence>